<evidence type="ECO:0000313" key="2">
    <source>
        <dbReference type="Proteomes" id="UP001208570"/>
    </source>
</evidence>
<proteinExistence type="predicted"/>
<evidence type="ECO:0000313" key="1">
    <source>
        <dbReference type="EMBL" id="KAK2158526.1"/>
    </source>
</evidence>
<comment type="caution">
    <text evidence="1">The sequence shown here is derived from an EMBL/GenBank/DDBJ whole genome shotgun (WGS) entry which is preliminary data.</text>
</comment>
<accession>A0AAD9JT95</accession>
<dbReference type="EMBL" id="JAODUP010000168">
    <property type="protein sequence ID" value="KAK2158526.1"/>
    <property type="molecule type" value="Genomic_DNA"/>
</dbReference>
<protein>
    <submittedName>
        <fullName evidence="1">Uncharacterized protein</fullName>
    </submittedName>
</protein>
<name>A0AAD9JT95_9ANNE</name>
<dbReference type="AlphaFoldDB" id="A0AAD9JT95"/>
<gene>
    <name evidence="1" type="ORF">LSH36_168g04113</name>
</gene>
<dbReference type="Proteomes" id="UP001208570">
    <property type="component" value="Unassembled WGS sequence"/>
</dbReference>
<organism evidence="1 2">
    <name type="scientific">Paralvinella palmiformis</name>
    <dbReference type="NCBI Taxonomy" id="53620"/>
    <lineage>
        <taxon>Eukaryota</taxon>
        <taxon>Metazoa</taxon>
        <taxon>Spiralia</taxon>
        <taxon>Lophotrochozoa</taxon>
        <taxon>Annelida</taxon>
        <taxon>Polychaeta</taxon>
        <taxon>Sedentaria</taxon>
        <taxon>Canalipalpata</taxon>
        <taxon>Terebellida</taxon>
        <taxon>Terebelliformia</taxon>
        <taxon>Alvinellidae</taxon>
        <taxon>Paralvinella</taxon>
    </lineage>
</organism>
<reference evidence="1" key="1">
    <citation type="journal article" date="2023" name="Mol. Biol. Evol.">
        <title>Third-Generation Sequencing Reveals the Adaptive Role of the Epigenome in Three Deep-Sea Polychaetes.</title>
        <authorList>
            <person name="Perez M."/>
            <person name="Aroh O."/>
            <person name="Sun Y."/>
            <person name="Lan Y."/>
            <person name="Juniper S.K."/>
            <person name="Young C.R."/>
            <person name="Angers B."/>
            <person name="Qian P.Y."/>
        </authorList>
    </citation>
    <scope>NUCLEOTIDE SEQUENCE</scope>
    <source>
        <strain evidence="1">P08H-3</strain>
    </source>
</reference>
<sequence>MTALQLRSPTWLLKHCLDEMTPLVTAIINPSMEKSNVPMCFKRTRLSARSKSFSSCYWLVVDRQLQHHVMRNAPLMLQHDGYELYLLDYQRMSDANYCCLHLDCDCTLNGTSLQVKVFDEPDLKLYSSGQKTVLSAYKNDQHDSCKFKFQAVSLGSTAPAQLSAMTFNIGKHTKNRNKFYRSYKMFGPRVLERGVNKKKEKQVVLPYCWTSPDQQTDICIERVGDVIQFRSTTCPYALDVDVGTTPMTGTLFVEKSYSDQLTGMCGNCDNQDNGYHLADGTSVDDEEDMQERYRLITESYLDTKARSRRSRN</sequence>
<keyword evidence="2" id="KW-1185">Reference proteome</keyword>